<keyword evidence="1 5" id="KW-0560">Oxidoreductase</keyword>
<evidence type="ECO:0000259" key="4">
    <source>
        <dbReference type="Pfam" id="PF14833"/>
    </source>
</evidence>
<evidence type="ECO:0000259" key="3">
    <source>
        <dbReference type="Pfam" id="PF03446"/>
    </source>
</evidence>
<accession>A0A484Q6S3</accession>
<dbReference type="InterPro" id="IPR008927">
    <property type="entry name" value="6-PGluconate_DH-like_C_sf"/>
</dbReference>
<dbReference type="Gene3D" id="1.10.1040.10">
    <property type="entry name" value="N-(1-d-carboxylethyl)-l-norvaline Dehydrogenase, domain 2"/>
    <property type="match status" value="1"/>
</dbReference>
<dbReference type="GO" id="GO:0051287">
    <property type="term" value="F:NAD binding"/>
    <property type="evidence" value="ECO:0007669"/>
    <property type="project" value="InterPro"/>
</dbReference>
<dbReference type="GO" id="GO:0008442">
    <property type="term" value="F:3-hydroxyisobutyrate dehydrogenase activity"/>
    <property type="evidence" value="ECO:0007669"/>
    <property type="project" value="UniProtKB-EC"/>
</dbReference>
<dbReference type="EMBL" id="CAADIF010000005">
    <property type="protein sequence ID" value="VFR61349.1"/>
    <property type="molecule type" value="Genomic_DNA"/>
</dbReference>
<dbReference type="InterPro" id="IPR006115">
    <property type="entry name" value="6PGDH_NADP-bd"/>
</dbReference>
<dbReference type="GO" id="GO:0050661">
    <property type="term" value="F:NADP binding"/>
    <property type="evidence" value="ECO:0007669"/>
    <property type="project" value="InterPro"/>
</dbReference>
<dbReference type="Pfam" id="PF03446">
    <property type="entry name" value="NAD_binding_2"/>
    <property type="match status" value="1"/>
</dbReference>
<proteinExistence type="predicted"/>
<protein>
    <submittedName>
        <fullName evidence="5">3-hydroxyisobutyrate dehydrogenase</fullName>
        <ecNumber evidence="5">1.1.1.31</ecNumber>
    </submittedName>
</protein>
<organism evidence="5">
    <name type="scientific">plant metagenome</name>
    <dbReference type="NCBI Taxonomy" id="1297885"/>
    <lineage>
        <taxon>unclassified sequences</taxon>
        <taxon>metagenomes</taxon>
        <taxon>organismal metagenomes</taxon>
    </lineage>
</organism>
<dbReference type="SUPFAM" id="SSF51735">
    <property type="entry name" value="NAD(P)-binding Rossmann-fold domains"/>
    <property type="match status" value="1"/>
</dbReference>
<dbReference type="EC" id="1.1.1.31" evidence="5"/>
<evidence type="ECO:0000256" key="1">
    <source>
        <dbReference type="ARBA" id="ARBA00023002"/>
    </source>
</evidence>
<dbReference type="Pfam" id="PF14833">
    <property type="entry name" value="NAD_binding_11"/>
    <property type="match status" value="1"/>
</dbReference>
<dbReference type="PANTHER" id="PTHR43060">
    <property type="entry name" value="3-HYDROXYISOBUTYRATE DEHYDROGENASE-LIKE 1, MITOCHONDRIAL-RELATED"/>
    <property type="match status" value="1"/>
</dbReference>
<gene>
    <name evidence="5" type="ORF">ANK1_4182</name>
    <name evidence="6" type="ORF">ANK2_4183</name>
</gene>
<evidence type="ECO:0000313" key="6">
    <source>
        <dbReference type="EMBL" id="VFR61349.1"/>
    </source>
</evidence>
<feature type="domain" description="3-hydroxyisobutyrate dehydrogenase-like NAD-binding" evidence="4">
    <location>
        <begin position="168"/>
        <end position="281"/>
    </location>
</feature>
<dbReference type="AlphaFoldDB" id="A0A484Q6S3"/>
<dbReference type="InterPro" id="IPR029154">
    <property type="entry name" value="HIBADH-like_NADP-bd"/>
</dbReference>
<evidence type="ECO:0000313" key="5">
    <source>
        <dbReference type="EMBL" id="VFR32519.1"/>
    </source>
</evidence>
<dbReference type="SUPFAM" id="SSF48179">
    <property type="entry name" value="6-phosphogluconate dehydrogenase C-terminal domain-like"/>
    <property type="match status" value="1"/>
</dbReference>
<name>A0A484Q6S3_9ZZZZ</name>
<feature type="domain" description="6-phosphogluconate dehydrogenase NADP-binding" evidence="3">
    <location>
        <begin position="8"/>
        <end position="165"/>
    </location>
</feature>
<dbReference type="PANTHER" id="PTHR43060:SF15">
    <property type="entry name" value="3-HYDROXYISOBUTYRATE DEHYDROGENASE-LIKE 1, MITOCHONDRIAL-RELATED"/>
    <property type="match status" value="1"/>
</dbReference>
<dbReference type="Gene3D" id="3.40.50.720">
    <property type="entry name" value="NAD(P)-binding Rossmann-like Domain"/>
    <property type="match status" value="1"/>
</dbReference>
<dbReference type="InterPro" id="IPR015815">
    <property type="entry name" value="HIBADH-related"/>
</dbReference>
<dbReference type="PIRSF" id="PIRSF000103">
    <property type="entry name" value="HIBADH"/>
    <property type="match status" value="1"/>
</dbReference>
<dbReference type="EMBL" id="CAADIA010000006">
    <property type="protein sequence ID" value="VFR32519.1"/>
    <property type="molecule type" value="Genomic_DNA"/>
</dbReference>
<dbReference type="InterPro" id="IPR013328">
    <property type="entry name" value="6PGD_dom2"/>
</dbReference>
<reference evidence="5" key="1">
    <citation type="submission" date="2019-03" db="EMBL/GenBank/DDBJ databases">
        <authorList>
            <person name="Danneels B."/>
        </authorList>
    </citation>
    <scope>NUCLEOTIDE SEQUENCE</scope>
</reference>
<dbReference type="InterPro" id="IPR036291">
    <property type="entry name" value="NAD(P)-bd_dom_sf"/>
</dbReference>
<sequence>MEKAVTESIGFIGVGLMGHGIATNLLKAGYPVTVIGHRNRQPVEDLVHRGAAEAASARDLMASSSVLFLCLPDAVAVEAIVQENRDALRPGAVVVDCSTSDPVVSQRLAQDLSVQGVEFCDAPLAGTPDQAAAGTLHAMVGASDDVFLRLQPLFATWAEKVVRVGGVGDGHRMKLINNFLALGYGALYAEALAVARKSGLTVEQVDRVIRGGRMDCGFYRSFMGYALEGDRDAHRFTLTNAFKDMRYVEAMGNSAGCSTYLASTIKNSYAMAVASGGDGADSYVPHLPDFVAHANGVFDG</sequence>
<keyword evidence="2" id="KW-0520">NAD</keyword>
<evidence type="ECO:0000256" key="2">
    <source>
        <dbReference type="ARBA" id="ARBA00023027"/>
    </source>
</evidence>